<feature type="binding site" evidence="7">
    <location>
        <position position="7"/>
    </location>
    <ligand>
        <name>Mg(2+)</name>
        <dbReference type="ChEBI" id="CHEBI:18420"/>
        <label>1</label>
    </ligand>
</feature>
<dbReference type="InterPro" id="IPR037493">
    <property type="entry name" value="ExoIII-like"/>
</dbReference>
<dbReference type="PANTHER" id="PTHR43250:SF2">
    <property type="entry name" value="EXODEOXYRIBONUCLEASE III"/>
    <property type="match status" value="1"/>
</dbReference>
<dbReference type="PROSITE" id="PS00726">
    <property type="entry name" value="AP_NUCLEASE_F1_1"/>
    <property type="match status" value="1"/>
</dbReference>
<keyword evidence="3 7" id="KW-0479">Metal-binding</keyword>
<feature type="active site" evidence="6">
    <location>
        <position position="111"/>
    </location>
</feature>
<comment type="similarity">
    <text evidence="2">Belongs to the DNA repair enzymes AP/ExoA family.</text>
</comment>
<dbReference type="GO" id="GO:0046872">
    <property type="term" value="F:metal ion binding"/>
    <property type="evidence" value="ECO:0007669"/>
    <property type="project" value="UniProtKB-KW"/>
</dbReference>
<dbReference type="AlphaFoldDB" id="A0A1A6C160"/>
<keyword evidence="7" id="KW-0464">Manganese</keyword>
<keyword evidence="10" id="KW-0456">Lyase</keyword>
<feature type="active site" description="Proton acceptor" evidence="6">
    <location>
        <position position="249"/>
    </location>
</feature>
<dbReference type="FunFam" id="3.60.10.10:FF:000026">
    <property type="entry name" value="Exodeoxyribonuclease III"/>
    <property type="match status" value="1"/>
</dbReference>
<feature type="site" description="Transition state stabilizer" evidence="8">
    <location>
        <position position="153"/>
    </location>
</feature>
<feature type="active site" description="Proton donor/acceptor" evidence="6">
    <location>
        <position position="151"/>
    </location>
</feature>
<evidence type="ECO:0000313" key="10">
    <source>
        <dbReference type="EMBL" id="OBS08301.1"/>
    </source>
</evidence>
<feature type="binding site" evidence="7">
    <location>
        <position position="35"/>
    </location>
    <ligand>
        <name>Mg(2+)</name>
        <dbReference type="ChEBI" id="CHEBI:18420"/>
        <label>1</label>
    </ligand>
</feature>
<dbReference type="InterPro" id="IPR036691">
    <property type="entry name" value="Endo/exonu/phosph_ase_sf"/>
</dbReference>
<feature type="binding site" evidence="7">
    <location>
        <position position="248"/>
    </location>
    <ligand>
        <name>Mg(2+)</name>
        <dbReference type="ChEBI" id="CHEBI:18420"/>
        <label>1</label>
    </ligand>
</feature>
<comment type="caution">
    <text evidence="10">The sequence shown here is derived from an EMBL/GenBank/DDBJ whole genome shotgun (WGS) entry which is preliminary data.</text>
</comment>
<evidence type="ECO:0000256" key="2">
    <source>
        <dbReference type="ARBA" id="ARBA00007092"/>
    </source>
</evidence>
<keyword evidence="5 7" id="KW-0460">Magnesium</keyword>
<dbReference type="InterPro" id="IPR005135">
    <property type="entry name" value="Endo/exonuclease/phosphatase"/>
</dbReference>
<accession>A0A1A6C160</accession>
<dbReference type="InterPro" id="IPR020848">
    <property type="entry name" value="AP_endonuclease_F1_CS"/>
</dbReference>
<reference evidence="10 11" key="1">
    <citation type="journal article" date="2014" name="Genome Announc.">
        <title>Draft Genome Sequence of the Iron-Oxidizing, Acidophilic, and Halotolerant 'Thiobacillus prosperus' Type Strain DSM 5130.</title>
        <authorList>
            <person name="Ossandon F.J."/>
            <person name="Cardenas J.P."/>
            <person name="Corbett M."/>
            <person name="Quatrini R."/>
            <person name="Holmes D.S."/>
            <person name="Watkin E."/>
        </authorList>
    </citation>
    <scope>NUCLEOTIDE SEQUENCE [LARGE SCALE GENOMIC DNA]</scope>
    <source>
        <strain evidence="10 11">DSM 5130</strain>
    </source>
</reference>
<dbReference type="CDD" id="cd10281">
    <property type="entry name" value="Nape_like_AP-endo"/>
    <property type="match status" value="1"/>
</dbReference>
<feature type="domain" description="Endonuclease/exonuclease/phosphatase" evidence="9">
    <location>
        <begin position="4"/>
        <end position="249"/>
    </location>
</feature>
<protein>
    <submittedName>
        <fullName evidence="10">DNA-(Apurinic or apyrimidinic site) lyase</fullName>
    </submittedName>
</protein>
<feature type="site" description="Important for catalytic activity" evidence="8">
    <location>
        <position position="223"/>
    </location>
</feature>
<dbReference type="GO" id="GO:0016829">
    <property type="term" value="F:lyase activity"/>
    <property type="evidence" value="ECO:0007669"/>
    <property type="project" value="UniProtKB-KW"/>
</dbReference>
<dbReference type="Proteomes" id="UP000029273">
    <property type="component" value="Unassembled WGS sequence"/>
</dbReference>
<dbReference type="GO" id="GO:0003677">
    <property type="term" value="F:DNA binding"/>
    <property type="evidence" value="ECO:0007669"/>
    <property type="project" value="InterPro"/>
</dbReference>
<dbReference type="GO" id="GO:0004519">
    <property type="term" value="F:endonuclease activity"/>
    <property type="evidence" value="ECO:0007669"/>
    <property type="project" value="InterPro"/>
</dbReference>
<keyword evidence="4" id="KW-0378">Hydrolase</keyword>
<dbReference type="PANTHER" id="PTHR43250">
    <property type="entry name" value="EXODEOXYRIBONUCLEASE III"/>
    <property type="match status" value="1"/>
</dbReference>
<evidence type="ECO:0000259" key="9">
    <source>
        <dbReference type="Pfam" id="PF03372"/>
    </source>
</evidence>
<dbReference type="InterPro" id="IPR004808">
    <property type="entry name" value="AP_endonuc_1"/>
</dbReference>
<dbReference type="PROSITE" id="PS51435">
    <property type="entry name" value="AP_NUCLEASE_F1_4"/>
    <property type="match status" value="1"/>
</dbReference>
<dbReference type="SUPFAM" id="SSF56219">
    <property type="entry name" value="DNase I-like"/>
    <property type="match status" value="1"/>
</dbReference>
<dbReference type="Pfam" id="PF03372">
    <property type="entry name" value="Exo_endo_phos"/>
    <property type="match status" value="1"/>
</dbReference>
<dbReference type="Gene3D" id="3.60.10.10">
    <property type="entry name" value="Endonuclease/exonuclease/phosphatase"/>
    <property type="match status" value="1"/>
</dbReference>
<dbReference type="GO" id="GO:0006281">
    <property type="term" value="P:DNA repair"/>
    <property type="evidence" value="ECO:0007669"/>
    <property type="project" value="InterPro"/>
</dbReference>
<evidence type="ECO:0000256" key="8">
    <source>
        <dbReference type="PIRSR" id="PIRSR604808-3"/>
    </source>
</evidence>
<feature type="binding site" evidence="7">
    <location>
        <position position="151"/>
    </location>
    <ligand>
        <name>Mg(2+)</name>
        <dbReference type="ChEBI" id="CHEBI:18420"/>
        <label>1</label>
    </ligand>
</feature>
<evidence type="ECO:0000256" key="1">
    <source>
        <dbReference type="ARBA" id="ARBA00001936"/>
    </source>
</evidence>
<dbReference type="STRING" id="160660.BJI67_15150"/>
<gene>
    <name evidence="10" type="ORF">Thpro_022551</name>
</gene>
<dbReference type="RefSeq" id="WP_038090235.1">
    <property type="nucleotide sequence ID" value="NZ_JQSG02000006.1"/>
</dbReference>
<evidence type="ECO:0000313" key="11">
    <source>
        <dbReference type="Proteomes" id="UP000029273"/>
    </source>
</evidence>
<evidence type="ECO:0000256" key="6">
    <source>
        <dbReference type="PIRSR" id="PIRSR604808-1"/>
    </source>
</evidence>
<dbReference type="NCBIfam" id="TIGR00195">
    <property type="entry name" value="exoDNase_III"/>
    <property type="match status" value="1"/>
</dbReference>
<evidence type="ECO:0000256" key="7">
    <source>
        <dbReference type="PIRSR" id="PIRSR604808-2"/>
    </source>
</evidence>
<dbReference type="NCBIfam" id="TIGR00633">
    <property type="entry name" value="xth"/>
    <property type="match status" value="1"/>
</dbReference>
<proteinExistence type="inferred from homology"/>
<evidence type="ECO:0000256" key="3">
    <source>
        <dbReference type="ARBA" id="ARBA00022723"/>
    </source>
</evidence>
<organism evidence="10 11">
    <name type="scientific">Acidihalobacter prosperus</name>
    <dbReference type="NCBI Taxonomy" id="160660"/>
    <lineage>
        <taxon>Bacteria</taxon>
        <taxon>Pseudomonadati</taxon>
        <taxon>Pseudomonadota</taxon>
        <taxon>Gammaproteobacteria</taxon>
        <taxon>Chromatiales</taxon>
        <taxon>Ectothiorhodospiraceae</taxon>
        <taxon>Acidihalobacter</taxon>
    </lineage>
</organism>
<dbReference type="EMBL" id="JQSG02000006">
    <property type="protein sequence ID" value="OBS08301.1"/>
    <property type="molecule type" value="Genomic_DNA"/>
</dbReference>
<feature type="binding site" evidence="7">
    <location>
        <position position="153"/>
    </location>
    <ligand>
        <name>Mg(2+)</name>
        <dbReference type="ChEBI" id="CHEBI:18420"/>
        <label>1</label>
    </ligand>
</feature>
<comment type="cofactor">
    <cofactor evidence="1">
        <name>Mn(2+)</name>
        <dbReference type="ChEBI" id="CHEBI:29035"/>
    </cofactor>
</comment>
<dbReference type="PROSITE" id="PS00728">
    <property type="entry name" value="AP_NUCLEASE_F1_3"/>
    <property type="match status" value="1"/>
</dbReference>
<sequence length="261" mass="30051">MRIITFNANGIRSAARKGFFDWLPQQHADVVCIQETKAQAAQLTDAAFWPEGWDCYYSDAEKKGYSGVALYARRKPDAVEAVLGCPECPEFEAEGRWLEARFGNLSVISLYMPSGSSGDVRQQIKYRLMDCLYRHLDALRGSDREYVICADWNIVHTAADIKNWRGNQKNSGCLPEERAWLDRLFGELGYVDAFRRIEQAPEQYTWWSNRGQAWAKNVGWRIDYQVVSPSLADKVRATAIYREQRFSDHAPLTIDYDRELT</sequence>
<evidence type="ECO:0000256" key="4">
    <source>
        <dbReference type="ARBA" id="ARBA00022801"/>
    </source>
</evidence>
<dbReference type="OrthoDB" id="9803914at2"/>
<comment type="cofactor">
    <cofactor evidence="7">
        <name>Mg(2+)</name>
        <dbReference type="ChEBI" id="CHEBI:18420"/>
    </cofactor>
    <cofactor evidence="7">
        <name>Mn(2+)</name>
        <dbReference type="ChEBI" id="CHEBI:29035"/>
    </cofactor>
    <text evidence="7">Probably binds two magnesium or manganese ions per subunit.</text>
</comment>
<keyword evidence="11" id="KW-1185">Reference proteome</keyword>
<dbReference type="InterPro" id="IPR020847">
    <property type="entry name" value="AP_endonuclease_F1_BS"/>
</dbReference>
<evidence type="ECO:0000256" key="5">
    <source>
        <dbReference type="ARBA" id="ARBA00022842"/>
    </source>
</evidence>
<feature type="binding site" evidence="7">
    <location>
        <position position="249"/>
    </location>
    <ligand>
        <name>Mg(2+)</name>
        <dbReference type="ChEBI" id="CHEBI:18420"/>
        <label>1</label>
    </ligand>
</feature>
<feature type="site" description="Interaction with DNA substrate" evidence="8">
    <location>
        <position position="249"/>
    </location>
</feature>
<name>A0A1A6C160_9GAMM</name>
<dbReference type="GO" id="GO:0008311">
    <property type="term" value="F:double-stranded DNA 3'-5' DNA exonuclease activity"/>
    <property type="evidence" value="ECO:0007669"/>
    <property type="project" value="InterPro"/>
</dbReference>